<organism evidence="2">
    <name type="scientific">uncultured Ramlibacter sp</name>
    <dbReference type="NCBI Taxonomy" id="260755"/>
    <lineage>
        <taxon>Bacteria</taxon>
        <taxon>Pseudomonadati</taxon>
        <taxon>Pseudomonadota</taxon>
        <taxon>Betaproteobacteria</taxon>
        <taxon>Burkholderiales</taxon>
        <taxon>Comamonadaceae</taxon>
        <taxon>Ramlibacter</taxon>
        <taxon>environmental samples</taxon>
    </lineage>
</organism>
<accession>A0A6J4PT87</accession>
<evidence type="ECO:0000256" key="1">
    <source>
        <dbReference type="SAM" id="MobiDB-lite"/>
    </source>
</evidence>
<feature type="region of interest" description="Disordered" evidence="1">
    <location>
        <begin position="1"/>
        <end position="50"/>
    </location>
</feature>
<name>A0A6J4PT87_9BURK</name>
<gene>
    <name evidence="2" type="ORF">AVDCRST_MAG51-2272</name>
</gene>
<evidence type="ECO:0000313" key="2">
    <source>
        <dbReference type="EMBL" id="CAA9424833.1"/>
    </source>
</evidence>
<dbReference type="EMBL" id="CADCUX010000478">
    <property type="protein sequence ID" value="CAA9424833.1"/>
    <property type="molecule type" value="Genomic_DNA"/>
</dbReference>
<proteinExistence type="predicted"/>
<reference evidence="2" key="1">
    <citation type="submission" date="2020-02" db="EMBL/GenBank/DDBJ databases">
        <authorList>
            <person name="Meier V. D."/>
        </authorList>
    </citation>
    <scope>NUCLEOTIDE SEQUENCE</scope>
    <source>
        <strain evidence="2">AVDCRST_MAG51</strain>
    </source>
</reference>
<protein>
    <submittedName>
        <fullName evidence="2">Uncharacterized protein</fullName>
    </submittedName>
</protein>
<dbReference type="AlphaFoldDB" id="A0A6J4PT87"/>
<sequence>MSSATRESTEAVLADEAVNGKGFSCGDYRKPHQQAAPGRPGAGEWQAALG</sequence>